<comment type="similarity">
    <text evidence="4">Belongs to the short-chain dehydrogenases/reductases (SDR) family.</text>
</comment>
<dbReference type="PRINTS" id="PR00080">
    <property type="entry name" value="SDRFAMILY"/>
</dbReference>
<keyword evidence="6" id="KW-1185">Reference proteome</keyword>
<name>A0A182NHG6_9DIPT</name>
<dbReference type="AlphaFoldDB" id="A0A182NHG6"/>
<comment type="subcellular location">
    <subcellularLocation>
        <location evidence="1">Endoplasmic reticulum</location>
    </subcellularLocation>
</comment>
<dbReference type="STRING" id="7168.A0A182NHG6"/>
<dbReference type="GO" id="GO:0005783">
    <property type="term" value="C:endoplasmic reticulum"/>
    <property type="evidence" value="ECO:0007669"/>
    <property type="project" value="UniProtKB-SubCell"/>
</dbReference>
<dbReference type="PRINTS" id="PR00081">
    <property type="entry name" value="GDHRDH"/>
</dbReference>
<keyword evidence="2" id="KW-0521">NADP</keyword>
<dbReference type="PIRSF" id="PIRSF000126">
    <property type="entry name" value="11-beta-HSD1"/>
    <property type="match status" value="1"/>
</dbReference>
<protein>
    <recommendedName>
        <fullName evidence="7">Steroid dehydrogenase</fullName>
    </recommendedName>
</protein>
<dbReference type="PANTHER" id="PTHR43899">
    <property type="entry name" value="RH59310P"/>
    <property type="match status" value="1"/>
</dbReference>
<reference evidence="6" key="1">
    <citation type="submission" date="2013-03" db="EMBL/GenBank/DDBJ databases">
        <title>The Genome Sequence of Anopheles dirus WRAIR2.</title>
        <authorList>
            <consortium name="The Broad Institute Genomics Platform"/>
            <person name="Neafsey D.E."/>
            <person name="Walton C."/>
            <person name="Walker B."/>
            <person name="Young S.K."/>
            <person name="Zeng Q."/>
            <person name="Gargeya S."/>
            <person name="Fitzgerald M."/>
            <person name="Haas B."/>
            <person name="Abouelleil A."/>
            <person name="Allen A.W."/>
            <person name="Alvarado L."/>
            <person name="Arachchi H.M."/>
            <person name="Berlin A.M."/>
            <person name="Chapman S.B."/>
            <person name="Gainer-Dewar J."/>
            <person name="Goldberg J."/>
            <person name="Griggs A."/>
            <person name="Gujja S."/>
            <person name="Hansen M."/>
            <person name="Howarth C."/>
            <person name="Imamovic A."/>
            <person name="Ireland A."/>
            <person name="Larimer J."/>
            <person name="McCowan C."/>
            <person name="Murphy C."/>
            <person name="Pearson M."/>
            <person name="Poon T.W."/>
            <person name="Priest M."/>
            <person name="Roberts A."/>
            <person name="Saif S."/>
            <person name="Shea T."/>
            <person name="Sisk P."/>
            <person name="Sykes S."/>
            <person name="Wortman J."/>
            <person name="Nusbaum C."/>
            <person name="Birren B."/>
        </authorList>
    </citation>
    <scope>NUCLEOTIDE SEQUENCE [LARGE SCALE GENOMIC DNA]</scope>
    <source>
        <strain evidence="6">WRAIR2</strain>
    </source>
</reference>
<evidence type="ECO:0000313" key="5">
    <source>
        <dbReference type="EnsemblMetazoa" id="ADIR007089-PA"/>
    </source>
</evidence>
<dbReference type="InterPro" id="IPR020904">
    <property type="entry name" value="Sc_DH/Rdtase_CS"/>
</dbReference>
<accession>A0A182NHG6</accession>
<dbReference type="Proteomes" id="UP000075884">
    <property type="component" value="Unassembled WGS sequence"/>
</dbReference>
<dbReference type="GO" id="GO:0016491">
    <property type="term" value="F:oxidoreductase activity"/>
    <property type="evidence" value="ECO:0007669"/>
    <property type="project" value="UniProtKB-KW"/>
</dbReference>
<organism evidence="5 6">
    <name type="scientific">Anopheles dirus</name>
    <dbReference type="NCBI Taxonomy" id="7168"/>
    <lineage>
        <taxon>Eukaryota</taxon>
        <taxon>Metazoa</taxon>
        <taxon>Ecdysozoa</taxon>
        <taxon>Arthropoda</taxon>
        <taxon>Hexapoda</taxon>
        <taxon>Insecta</taxon>
        <taxon>Pterygota</taxon>
        <taxon>Neoptera</taxon>
        <taxon>Endopterygota</taxon>
        <taxon>Diptera</taxon>
        <taxon>Nematocera</taxon>
        <taxon>Culicoidea</taxon>
        <taxon>Culicidae</taxon>
        <taxon>Anophelinae</taxon>
        <taxon>Anopheles</taxon>
    </lineage>
</organism>
<evidence type="ECO:0000256" key="4">
    <source>
        <dbReference type="RuleBase" id="RU000363"/>
    </source>
</evidence>
<evidence type="ECO:0000313" key="6">
    <source>
        <dbReference type="Proteomes" id="UP000075884"/>
    </source>
</evidence>
<dbReference type="PROSITE" id="PS00061">
    <property type="entry name" value="ADH_SHORT"/>
    <property type="match status" value="1"/>
</dbReference>
<sequence length="317" mass="35144">MLMLLTTIIGVYSAICWLYENFRTPVLLLLRGAQQLLLGGRQSLSEKYGPWAGSSDGIGKGYAHFLASQGMKVLLIARNEAKLKRVAEEIAAKHGTETNILVVDFSKGEEIYDHLEKELRLLDIGILVNNVGVINEKPIQVEQMEKRLLWDLININVGAATLLCNIAVPAMKERRRGLIINISSLSSLAPTPYLAVYAATKAYVTSFSLALREELAPHGIECQTVSPGYVHTSMTEYLAPTTDGQKNSLSIRLVETNDMIRYAGYSIAKVDKTTGHWSHGIQTAILNALPASLKLRVFTKLYTKLLHEYSDKAKKRT</sequence>
<dbReference type="InterPro" id="IPR002347">
    <property type="entry name" value="SDR_fam"/>
</dbReference>
<dbReference type="FunFam" id="3.40.50.720:FF:000137">
    <property type="entry name" value="Hydroxysteroid (17-beta) dehydrogenase 3"/>
    <property type="match status" value="1"/>
</dbReference>
<reference evidence="5" key="2">
    <citation type="submission" date="2020-05" db="UniProtKB">
        <authorList>
            <consortium name="EnsemblMetazoa"/>
        </authorList>
    </citation>
    <scope>IDENTIFICATION</scope>
    <source>
        <strain evidence="5">WRAIR2</strain>
    </source>
</reference>
<evidence type="ECO:0000256" key="2">
    <source>
        <dbReference type="ARBA" id="ARBA00022857"/>
    </source>
</evidence>
<dbReference type="PANTHER" id="PTHR43899:SF9">
    <property type="entry name" value="MIP25013P-RELATED"/>
    <property type="match status" value="1"/>
</dbReference>
<evidence type="ECO:0000256" key="3">
    <source>
        <dbReference type="ARBA" id="ARBA00023002"/>
    </source>
</evidence>
<dbReference type="Gene3D" id="3.40.50.720">
    <property type="entry name" value="NAD(P)-binding Rossmann-like Domain"/>
    <property type="match status" value="1"/>
</dbReference>
<keyword evidence="3" id="KW-0560">Oxidoreductase</keyword>
<dbReference type="CDD" id="cd05356">
    <property type="entry name" value="17beta-HSD1_like_SDR_c"/>
    <property type="match status" value="1"/>
</dbReference>
<evidence type="ECO:0000256" key="1">
    <source>
        <dbReference type="ARBA" id="ARBA00004240"/>
    </source>
</evidence>
<dbReference type="InterPro" id="IPR051019">
    <property type="entry name" value="VLCFA-Steroid_DH"/>
</dbReference>
<dbReference type="SUPFAM" id="SSF51735">
    <property type="entry name" value="NAD(P)-binding Rossmann-fold domains"/>
    <property type="match status" value="1"/>
</dbReference>
<dbReference type="Pfam" id="PF00106">
    <property type="entry name" value="adh_short"/>
    <property type="match status" value="1"/>
</dbReference>
<dbReference type="InterPro" id="IPR036291">
    <property type="entry name" value="NAD(P)-bd_dom_sf"/>
</dbReference>
<dbReference type="EnsemblMetazoa" id="ADIR007089-RA">
    <property type="protein sequence ID" value="ADIR007089-PA"/>
    <property type="gene ID" value="ADIR007089"/>
</dbReference>
<evidence type="ECO:0008006" key="7">
    <source>
        <dbReference type="Google" id="ProtNLM"/>
    </source>
</evidence>
<proteinExistence type="inferred from homology"/>
<dbReference type="VEuPathDB" id="VectorBase:ADIR007089"/>